<dbReference type="EMBL" id="DQ333351">
    <property type="protein sequence ID" value="ABC61229.1"/>
    <property type="molecule type" value="Genomic_DNA"/>
</dbReference>
<dbReference type="Gene3D" id="3.30.40.10">
    <property type="entry name" value="Zinc/RING finger domain, C3HC4 (zinc finger)"/>
    <property type="match status" value="1"/>
</dbReference>
<reference evidence="1 2" key="1">
    <citation type="journal article" date="2006" name="J. Gen. Virol.">
        <title>Sequence analysis of the Choristoneura occidentalis granulovirus genome.</title>
        <authorList>
            <person name="Escasa S.R."/>
            <person name="Lauzon H.A.M."/>
            <person name="Mathur A.C."/>
            <person name="Krell P.J."/>
            <person name="Arif B.M."/>
        </authorList>
    </citation>
    <scope>NUCLEOTIDE SEQUENCE [LARGE SCALE GENOMIC DNA]</scope>
</reference>
<sequence>MESYVNRLDSFKDWTGNEDKEKLALVGFYYTGYKDIIICYYCKYDDYNYNTGDEDTLTNHKRYSPDCPFYLTNTDKYVNTKFLSPRIISNNYPNLAPCKGDYTLSEHRINSFINFPKIIKPLIKQLCDAGFYYTNTGDAVCCYACNVIAKDFDLNSDVWKIHKNLNYKCPLMILQKIAHNNNYNVSPNQVLPTAPFYENSHYSIPKCLGCRHKFIDAVMLPCYHFCMCQECAITCTQCKACNVFTGGFFAVKIPIDKLNLIEHERFENRV</sequence>
<proteinExistence type="predicted"/>
<dbReference type="CDD" id="cd00022">
    <property type="entry name" value="BIR"/>
    <property type="match status" value="2"/>
</dbReference>
<dbReference type="InterPro" id="IPR050784">
    <property type="entry name" value="IAP"/>
</dbReference>
<dbReference type="InterPro" id="IPR001370">
    <property type="entry name" value="BIR_rpt"/>
</dbReference>
<evidence type="ECO:0000313" key="1">
    <source>
        <dbReference type="EMBL" id="ABC61229.1"/>
    </source>
</evidence>
<dbReference type="GeneID" id="4155956"/>
<dbReference type="Gene3D" id="1.10.1170.10">
    <property type="entry name" value="Inhibitor Of Apoptosis Protein (2mihbC-IAP-1), Chain A"/>
    <property type="match status" value="2"/>
</dbReference>
<name>Q1A4K1_9BBAC</name>
<dbReference type="Pfam" id="PF00653">
    <property type="entry name" value="BIR"/>
    <property type="match status" value="2"/>
</dbReference>
<dbReference type="SMART" id="SM00238">
    <property type="entry name" value="BIR"/>
    <property type="match status" value="2"/>
</dbReference>
<evidence type="ECO:0000313" key="2">
    <source>
        <dbReference type="Proteomes" id="UP000202317"/>
    </source>
</evidence>
<accession>Q1A4K1</accession>
<dbReference type="RefSeq" id="YP_654516.1">
    <property type="nucleotide sequence ID" value="NC_008168.1"/>
</dbReference>
<dbReference type="PANTHER" id="PTHR10044">
    <property type="entry name" value="INHIBITOR OF APOPTOSIS"/>
    <property type="match status" value="1"/>
</dbReference>
<dbReference type="OrthoDB" id="9255at10239"/>
<dbReference type="PANTHER" id="PTHR10044:SF139">
    <property type="entry name" value="DEATH-ASSOCIATED INHIBITOR OF APOPTOSIS 2"/>
    <property type="match status" value="1"/>
</dbReference>
<organism evidence="1 2">
    <name type="scientific">Choristoneura occidentalis granulovirus</name>
    <dbReference type="NCBI Taxonomy" id="364745"/>
    <lineage>
        <taxon>Viruses</taxon>
        <taxon>Viruses incertae sedis</taxon>
        <taxon>Naldaviricetes</taxon>
        <taxon>Lefavirales</taxon>
        <taxon>Baculoviridae</taxon>
        <taxon>Betabaculovirus</taxon>
        <taxon>Betabaculovirus chofumiferanae</taxon>
    </lineage>
</organism>
<dbReference type="SUPFAM" id="SSF57924">
    <property type="entry name" value="Inhibitor of apoptosis (IAP) repeat"/>
    <property type="match status" value="2"/>
</dbReference>
<dbReference type="PROSITE" id="PS50143">
    <property type="entry name" value="BIR_REPEAT_2"/>
    <property type="match status" value="2"/>
</dbReference>
<dbReference type="KEGG" id="vg:4155956"/>
<keyword evidence="2" id="KW-1185">Reference proteome</keyword>
<protein>
    <submittedName>
        <fullName evidence="1">IAP-5</fullName>
    </submittedName>
</protein>
<dbReference type="Proteomes" id="UP000202317">
    <property type="component" value="Segment"/>
</dbReference>
<dbReference type="InterPro" id="IPR013083">
    <property type="entry name" value="Znf_RING/FYVE/PHD"/>
</dbReference>
<dbReference type="GO" id="GO:0051726">
    <property type="term" value="P:regulation of cell cycle"/>
    <property type="evidence" value="ECO:0007669"/>
    <property type="project" value="TreeGrafter"/>
</dbReference>
<gene>
    <name evidence="1" type="primary">iap-5</name>
</gene>